<dbReference type="GO" id="GO:0019808">
    <property type="term" value="F:polyamine binding"/>
    <property type="evidence" value="ECO:0007669"/>
    <property type="project" value="InterPro"/>
</dbReference>
<comment type="subcellular location">
    <subcellularLocation>
        <location evidence="1">Periplasm</location>
    </subcellularLocation>
</comment>
<dbReference type="PIRSF" id="PIRSF019574">
    <property type="entry name" value="Periplasmic_polyamine_BP"/>
    <property type="match status" value="1"/>
</dbReference>
<keyword evidence="3 6" id="KW-0732">Signal</keyword>
<evidence type="ECO:0000256" key="3">
    <source>
        <dbReference type="ARBA" id="ARBA00022729"/>
    </source>
</evidence>
<dbReference type="SUPFAM" id="SSF53850">
    <property type="entry name" value="Periplasmic binding protein-like II"/>
    <property type="match status" value="1"/>
</dbReference>
<keyword evidence="2" id="KW-0813">Transport</keyword>
<dbReference type="Proteomes" id="UP000031465">
    <property type="component" value="Unassembled WGS sequence"/>
</dbReference>
<dbReference type="PROSITE" id="PS51257">
    <property type="entry name" value="PROKAR_LIPOPROTEIN"/>
    <property type="match status" value="1"/>
</dbReference>
<feature type="signal peptide" evidence="6">
    <location>
        <begin position="1"/>
        <end position="21"/>
    </location>
</feature>
<dbReference type="AlphaFoldDB" id="A0A0C1JLJ9"/>
<dbReference type="InterPro" id="IPR006059">
    <property type="entry name" value="SBP"/>
</dbReference>
<organism evidence="7 8">
    <name type="scientific">Candidatus Protochlamydia amoebophila</name>
    <dbReference type="NCBI Taxonomy" id="362787"/>
    <lineage>
        <taxon>Bacteria</taxon>
        <taxon>Pseudomonadati</taxon>
        <taxon>Chlamydiota</taxon>
        <taxon>Chlamydiia</taxon>
        <taxon>Parachlamydiales</taxon>
        <taxon>Parachlamydiaceae</taxon>
        <taxon>Candidatus Protochlamydia</taxon>
    </lineage>
</organism>
<evidence type="ECO:0000256" key="6">
    <source>
        <dbReference type="SAM" id="SignalP"/>
    </source>
</evidence>
<feature type="binding site" evidence="5">
    <location>
        <position position="86"/>
    </location>
    <ligand>
        <name>spermidine</name>
        <dbReference type="ChEBI" id="CHEBI:57834"/>
    </ligand>
</feature>
<evidence type="ECO:0000256" key="1">
    <source>
        <dbReference type="ARBA" id="ARBA00004418"/>
    </source>
</evidence>
<keyword evidence="4" id="KW-0574">Periplasm</keyword>
<sequence length="347" mass="39434">MSMKKYFLLLLSLFASLSIFTACQNTLVPELHIMIWSDYIKPEIIEKFQESHHCRVIIDTFDSNESMYAKVKLGAGGYDIIFPSNYFMQIMNQQNMLDPLNKELIPNLKNLDPAYTNKVDRSLLNLGVPYMVSSAGIVYRQDKVENLEVSWGVFGKSNYKGRMTMLNDVRETLGAALKFLGYSANTTQVQQIDQAAQVLIDWKTNLAKFESEQYKAGISSAEYLIVNGYNGDALQVMKENKNVNFFYPKEGISFSMDFMVIPKEAIQKELAHAFINFLLDGKVAAENIEHSLFLSPNLAAYEHLSSELKNNAVLFMPKEVLDKAELIKYLGEKGILYNKAWDKVKAS</sequence>
<dbReference type="EMBL" id="JSAN01000061">
    <property type="protein sequence ID" value="KIC72140.1"/>
    <property type="molecule type" value="Genomic_DNA"/>
</dbReference>
<dbReference type="PANTHER" id="PTHR30222:SF17">
    <property type="entry name" value="SPERMIDINE_PUTRESCINE-BINDING PERIPLASMIC PROTEIN"/>
    <property type="match status" value="1"/>
</dbReference>
<evidence type="ECO:0000256" key="5">
    <source>
        <dbReference type="PIRSR" id="PIRSR019574-1"/>
    </source>
</evidence>
<dbReference type="InterPro" id="IPR001188">
    <property type="entry name" value="Sperm_putr-bd"/>
</dbReference>
<dbReference type="PRINTS" id="PR00909">
    <property type="entry name" value="SPERMDNBNDNG"/>
</dbReference>
<accession>A0A0C1JLJ9</accession>
<dbReference type="PATRIC" id="fig|362787.3.peg.948"/>
<dbReference type="GO" id="GO:0042597">
    <property type="term" value="C:periplasmic space"/>
    <property type="evidence" value="ECO:0007669"/>
    <property type="project" value="UniProtKB-SubCell"/>
</dbReference>
<evidence type="ECO:0000256" key="4">
    <source>
        <dbReference type="ARBA" id="ARBA00022764"/>
    </source>
</evidence>
<dbReference type="PANTHER" id="PTHR30222">
    <property type="entry name" value="SPERMIDINE/PUTRESCINE-BINDING PERIPLASMIC PROTEIN"/>
    <property type="match status" value="1"/>
</dbReference>
<evidence type="ECO:0000313" key="8">
    <source>
        <dbReference type="Proteomes" id="UP000031465"/>
    </source>
</evidence>
<protein>
    <submittedName>
        <fullName evidence="7">Spermidine/putrescine-binding periplasmic protein 2</fullName>
    </submittedName>
</protein>
<proteinExistence type="predicted"/>
<evidence type="ECO:0000256" key="2">
    <source>
        <dbReference type="ARBA" id="ARBA00022448"/>
    </source>
</evidence>
<feature type="chain" id="PRO_5002152228" evidence="6">
    <location>
        <begin position="22"/>
        <end position="347"/>
    </location>
</feature>
<dbReference type="GO" id="GO:0015846">
    <property type="term" value="P:polyamine transport"/>
    <property type="evidence" value="ECO:0007669"/>
    <property type="project" value="InterPro"/>
</dbReference>
<gene>
    <name evidence="7" type="primary">potD-A</name>
    <name evidence="7" type="ORF">DB44_CO00100</name>
</gene>
<feature type="binding site" evidence="5">
    <location>
        <begin position="168"/>
        <end position="171"/>
    </location>
    <ligand>
        <name>spermidine</name>
        <dbReference type="ChEBI" id="CHEBI:57834"/>
    </ligand>
</feature>
<evidence type="ECO:0000313" key="7">
    <source>
        <dbReference type="EMBL" id="KIC72140.1"/>
    </source>
</evidence>
<dbReference type="CDD" id="cd13590">
    <property type="entry name" value="PBP2_PotD_PotF_like"/>
    <property type="match status" value="1"/>
</dbReference>
<comment type="caution">
    <text evidence="7">The sequence shown here is derived from an EMBL/GenBank/DDBJ whole genome shotgun (WGS) entry which is preliminary data.</text>
</comment>
<dbReference type="Pfam" id="PF13416">
    <property type="entry name" value="SBP_bac_8"/>
    <property type="match status" value="1"/>
</dbReference>
<name>A0A0C1JLJ9_9BACT</name>
<dbReference type="Gene3D" id="3.40.190.10">
    <property type="entry name" value="Periplasmic binding protein-like II"/>
    <property type="match status" value="2"/>
</dbReference>
<reference evidence="7 8" key="1">
    <citation type="journal article" date="2014" name="Mol. Biol. Evol.">
        <title>Massive expansion of Ubiquitination-related gene families within the Chlamydiae.</title>
        <authorList>
            <person name="Domman D."/>
            <person name="Collingro A."/>
            <person name="Lagkouvardos I."/>
            <person name="Gehre L."/>
            <person name="Weinmaier T."/>
            <person name="Rattei T."/>
            <person name="Subtil A."/>
            <person name="Horn M."/>
        </authorList>
    </citation>
    <scope>NUCLEOTIDE SEQUENCE [LARGE SCALE GENOMIC DNA]</scope>
    <source>
        <strain evidence="7 8">EI2</strain>
    </source>
</reference>